<gene>
    <name evidence="1" type="ORF">BDM02DRAFT_3114912</name>
</gene>
<evidence type="ECO:0000313" key="1">
    <source>
        <dbReference type="EMBL" id="KAF9648746.1"/>
    </source>
</evidence>
<evidence type="ECO:0000313" key="2">
    <source>
        <dbReference type="Proteomes" id="UP000886501"/>
    </source>
</evidence>
<keyword evidence="2" id="KW-1185">Reference proteome</keyword>
<dbReference type="Proteomes" id="UP000886501">
    <property type="component" value="Unassembled WGS sequence"/>
</dbReference>
<dbReference type="EMBL" id="MU118008">
    <property type="protein sequence ID" value="KAF9648746.1"/>
    <property type="molecule type" value="Genomic_DNA"/>
</dbReference>
<organism evidence="1 2">
    <name type="scientific">Thelephora ganbajun</name>
    <name type="common">Ganba fungus</name>
    <dbReference type="NCBI Taxonomy" id="370292"/>
    <lineage>
        <taxon>Eukaryota</taxon>
        <taxon>Fungi</taxon>
        <taxon>Dikarya</taxon>
        <taxon>Basidiomycota</taxon>
        <taxon>Agaricomycotina</taxon>
        <taxon>Agaricomycetes</taxon>
        <taxon>Thelephorales</taxon>
        <taxon>Thelephoraceae</taxon>
        <taxon>Thelephora</taxon>
    </lineage>
</organism>
<protein>
    <submittedName>
        <fullName evidence="1">Uncharacterized protein</fullName>
    </submittedName>
</protein>
<reference evidence="1" key="2">
    <citation type="journal article" date="2020" name="Nat. Commun.">
        <title>Large-scale genome sequencing of mycorrhizal fungi provides insights into the early evolution of symbiotic traits.</title>
        <authorList>
            <person name="Miyauchi S."/>
            <person name="Kiss E."/>
            <person name="Kuo A."/>
            <person name="Drula E."/>
            <person name="Kohler A."/>
            <person name="Sanchez-Garcia M."/>
            <person name="Morin E."/>
            <person name="Andreopoulos B."/>
            <person name="Barry K.W."/>
            <person name="Bonito G."/>
            <person name="Buee M."/>
            <person name="Carver A."/>
            <person name="Chen C."/>
            <person name="Cichocki N."/>
            <person name="Clum A."/>
            <person name="Culley D."/>
            <person name="Crous P.W."/>
            <person name="Fauchery L."/>
            <person name="Girlanda M."/>
            <person name="Hayes R.D."/>
            <person name="Keri Z."/>
            <person name="LaButti K."/>
            <person name="Lipzen A."/>
            <person name="Lombard V."/>
            <person name="Magnuson J."/>
            <person name="Maillard F."/>
            <person name="Murat C."/>
            <person name="Nolan M."/>
            <person name="Ohm R.A."/>
            <person name="Pangilinan J."/>
            <person name="Pereira M.F."/>
            <person name="Perotto S."/>
            <person name="Peter M."/>
            <person name="Pfister S."/>
            <person name="Riley R."/>
            <person name="Sitrit Y."/>
            <person name="Stielow J.B."/>
            <person name="Szollosi G."/>
            <person name="Zifcakova L."/>
            <person name="Stursova M."/>
            <person name="Spatafora J.W."/>
            <person name="Tedersoo L."/>
            <person name="Vaario L.M."/>
            <person name="Yamada A."/>
            <person name="Yan M."/>
            <person name="Wang P."/>
            <person name="Xu J."/>
            <person name="Bruns T."/>
            <person name="Baldrian P."/>
            <person name="Vilgalys R."/>
            <person name="Dunand C."/>
            <person name="Henrissat B."/>
            <person name="Grigoriev I.V."/>
            <person name="Hibbett D."/>
            <person name="Nagy L.G."/>
            <person name="Martin F.M."/>
        </authorList>
    </citation>
    <scope>NUCLEOTIDE SEQUENCE</scope>
    <source>
        <strain evidence="1">P2</strain>
    </source>
</reference>
<name>A0ACB6ZH48_THEGA</name>
<proteinExistence type="predicted"/>
<reference evidence="1" key="1">
    <citation type="submission" date="2019-10" db="EMBL/GenBank/DDBJ databases">
        <authorList>
            <consortium name="DOE Joint Genome Institute"/>
            <person name="Kuo A."/>
            <person name="Miyauchi S."/>
            <person name="Kiss E."/>
            <person name="Drula E."/>
            <person name="Kohler A."/>
            <person name="Sanchez-Garcia M."/>
            <person name="Andreopoulos B."/>
            <person name="Barry K.W."/>
            <person name="Bonito G."/>
            <person name="Buee M."/>
            <person name="Carver A."/>
            <person name="Chen C."/>
            <person name="Cichocki N."/>
            <person name="Clum A."/>
            <person name="Culley D."/>
            <person name="Crous P.W."/>
            <person name="Fauchery L."/>
            <person name="Girlanda M."/>
            <person name="Hayes R."/>
            <person name="Keri Z."/>
            <person name="Labutti K."/>
            <person name="Lipzen A."/>
            <person name="Lombard V."/>
            <person name="Magnuson J."/>
            <person name="Maillard F."/>
            <person name="Morin E."/>
            <person name="Murat C."/>
            <person name="Nolan M."/>
            <person name="Ohm R."/>
            <person name="Pangilinan J."/>
            <person name="Pereira M."/>
            <person name="Perotto S."/>
            <person name="Peter M."/>
            <person name="Riley R."/>
            <person name="Sitrit Y."/>
            <person name="Stielow B."/>
            <person name="Szollosi G."/>
            <person name="Zifcakova L."/>
            <person name="Stursova M."/>
            <person name="Spatafora J.W."/>
            <person name="Tedersoo L."/>
            <person name="Vaario L.-M."/>
            <person name="Yamada A."/>
            <person name="Yan M."/>
            <person name="Wang P."/>
            <person name="Xu J."/>
            <person name="Bruns T."/>
            <person name="Baldrian P."/>
            <person name="Vilgalys R."/>
            <person name="Henrissat B."/>
            <person name="Grigoriev I.V."/>
            <person name="Hibbett D."/>
            <person name="Nagy L.G."/>
            <person name="Martin F.M."/>
        </authorList>
    </citation>
    <scope>NUCLEOTIDE SEQUENCE</scope>
    <source>
        <strain evidence="1">P2</strain>
    </source>
</reference>
<comment type="caution">
    <text evidence="1">The sequence shown here is derived from an EMBL/GenBank/DDBJ whole genome shotgun (WGS) entry which is preliminary data.</text>
</comment>
<accession>A0ACB6ZH48</accession>
<sequence>MVSVKISPAGKPLSLARGLPVTVEVKNNAKVSDLKAAIATKFPKLYVSRQRLVLKGERKSLDDDTLLKDAGVNDASELFVKDLGAQISWRTVFVVEYIGPLILHTIFYWFPQVFYGQPVQHSEVQKFAYALVMLHFLKRELETLFIHRFSHGTMPFVYIFRNSAHYHILAGLFLAIDLYRPGYSATSPSIKGTIYENTTFLWGCVAAWLFAEYSNFLTHLNLRSLRPEGGRKRAIPYGYGFDWVSLPNYYFEILGWAWFTVMTGSWASILFFIVGSGTMANWAVQKHRKYKKEFGSDYPRNRKIMIPLIF</sequence>